<evidence type="ECO:0000256" key="1">
    <source>
        <dbReference type="SAM" id="MobiDB-lite"/>
    </source>
</evidence>
<evidence type="ECO:0000313" key="3">
    <source>
        <dbReference type="Proteomes" id="UP000276133"/>
    </source>
</evidence>
<dbReference type="AlphaFoldDB" id="A0A3M7Q9K4"/>
<dbReference type="EMBL" id="REGN01006969">
    <property type="protein sequence ID" value="RNA07658.1"/>
    <property type="molecule type" value="Genomic_DNA"/>
</dbReference>
<name>A0A3M7Q9K4_BRAPC</name>
<reference evidence="2 3" key="1">
    <citation type="journal article" date="2018" name="Sci. Rep.">
        <title>Genomic signatures of local adaptation to the degree of environmental predictability in rotifers.</title>
        <authorList>
            <person name="Franch-Gras L."/>
            <person name="Hahn C."/>
            <person name="Garcia-Roger E.M."/>
            <person name="Carmona M.J."/>
            <person name="Serra M."/>
            <person name="Gomez A."/>
        </authorList>
    </citation>
    <scope>NUCLEOTIDE SEQUENCE [LARGE SCALE GENOMIC DNA]</scope>
    <source>
        <strain evidence="2">HYR1</strain>
    </source>
</reference>
<proteinExistence type="predicted"/>
<keyword evidence="3" id="KW-1185">Reference proteome</keyword>
<accession>A0A3M7Q9K4</accession>
<organism evidence="2 3">
    <name type="scientific">Brachionus plicatilis</name>
    <name type="common">Marine rotifer</name>
    <name type="synonym">Brachionus muelleri</name>
    <dbReference type="NCBI Taxonomy" id="10195"/>
    <lineage>
        <taxon>Eukaryota</taxon>
        <taxon>Metazoa</taxon>
        <taxon>Spiralia</taxon>
        <taxon>Gnathifera</taxon>
        <taxon>Rotifera</taxon>
        <taxon>Eurotatoria</taxon>
        <taxon>Monogononta</taxon>
        <taxon>Pseudotrocha</taxon>
        <taxon>Ploima</taxon>
        <taxon>Brachionidae</taxon>
        <taxon>Brachionus</taxon>
    </lineage>
</organism>
<gene>
    <name evidence="2" type="ORF">BpHYR1_035762</name>
</gene>
<feature type="region of interest" description="Disordered" evidence="1">
    <location>
        <begin position="1"/>
        <end position="21"/>
    </location>
</feature>
<dbReference type="Proteomes" id="UP000276133">
    <property type="component" value="Unassembled WGS sequence"/>
</dbReference>
<comment type="caution">
    <text evidence="2">The sequence shown here is derived from an EMBL/GenBank/DDBJ whole genome shotgun (WGS) entry which is preliminary data.</text>
</comment>
<evidence type="ECO:0000313" key="2">
    <source>
        <dbReference type="EMBL" id="RNA07658.1"/>
    </source>
</evidence>
<sequence length="97" mass="11241">MDPLEVDSLNKENDDPDESILPFIGKSPKTIEIPLLSIYIAKNMQDPRKNLFFMGEDLDNIAYCFEELPNRYLGKKRPHNNTKILMAPSTLRLLPFF</sequence>
<protein>
    <submittedName>
        <fullName evidence="2">Uncharacterized protein</fullName>
    </submittedName>
</protein>